<evidence type="ECO:0000313" key="1">
    <source>
        <dbReference type="EMBL" id="SUZ63370.1"/>
    </source>
</evidence>
<dbReference type="InterPro" id="IPR050464">
    <property type="entry name" value="Zeta_carotene_desat/Oxidored"/>
</dbReference>
<dbReference type="SUPFAM" id="SSF51905">
    <property type="entry name" value="FAD/NAD(P)-binding domain"/>
    <property type="match status" value="1"/>
</dbReference>
<dbReference type="PROSITE" id="PS51318">
    <property type="entry name" value="TAT"/>
    <property type="match status" value="1"/>
</dbReference>
<dbReference type="PANTHER" id="PTHR42923">
    <property type="entry name" value="PROTOPORPHYRINOGEN OXIDASE"/>
    <property type="match status" value="1"/>
</dbReference>
<reference evidence="1" key="1">
    <citation type="submission" date="2018-05" db="EMBL/GenBank/DDBJ databases">
        <authorList>
            <person name="Lanie J.A."/>
            <person name="Ng W.-L."/>
            <person name="Kazmierczak K.M."/>
            <person name="Andrzejewski T.M."/>
            <person name="Davidsen T.M."/>
            <person name="Wayne K.J."/>
            <person name="Tettelin H."/>
            <person name="Glass J.I."/>
            <person name="Rusch D."/>
            <person name="Podicherti R."/>
            <person name="Tsui H.-C.T."/>
            <person name="Winkler M.E."/>
        </authorList>
    </citation>
    <scope>NUCLEOTIDE SEQUENCE</scope>
</reference>
<dbReference type="GO" id="GO:0016491">
    <property type="term" value="F:oxidoreductase activity"/>
    <property type="evidence" value="ECO:0007669"/>
    <property type="project" value="TreeGrafter"/>
</dbReference>
<dbReference type="EMBL" id="UINC01000915">
    <property type="protein sequence ID" value="SUZ63370.1"/>
    <property type="molecule type" value="Genomic_DNA"/>
</dbReference>
<dbReference type="InterPro" id="IPR006311">
    <property type="entry name" value="TAT_signal"/>
</dbReference>
<dbReference type="Gene3D" id="3.50.50.60">
    <property type="entry name" value="FAD/NAD(P)-binding domain"/>
    <property type="match status" value="1"/>
</dbReference>
<proteinExistence type="predicted"/>
<dbReference type="InterPro" id="IPR036188">
    <property type="entry name" value="FAD/NAD-bd_sf"/>
</dbReference>
<dbReference type="PANTHER" id="PTHR42923:SF3">
    <property type="entry name" value="PROTOPORPHYRINOGEN OXIDASE"/>
    <property type="match status" value="1"/>
</dbReference>
<organism evidence="1">
    <name type="scientific">marine metagenome</name>
    <dbReference type="NCBI Taxonomy" id="408172"/>
    <lineage>
        <taxon>unclassified sequences</taxon>
        <taxon>metagenomes</taxon>
        <taxon>ecological metagenomes</taxon>
    </lineage>
</organism>
<dbReference type="Pfam" id="PF13450">
    <property type="entry name" value="NAD_binding_8"/>
    <property type="match status" value="1"/>
</dbReference>
<sequence>MSKYSDRDLGMHRNITRRDFVSGVGTVVAGSLAAPPFALAQQETRTAADYYPPSLTGMRGSHPGSFETGHALRDGSSWKDAADTGERYDMVVVGGGLSGLSAAYFFLTSAGPDARVLVLENHDDFGGHAKRNEMSYQGRTLMLNGGTSYIESVRQYSTVSRNLLAAIGIDVESAIVTSDEGMGFYRSLGLGHSTFFAKEVFGSSDRLVMGRGGGTDRSGWADWLAQTPLSADAQRDIARLYDDTSNPNYMPGLSDVGKKERLAKISYLDFLLNLVKVHPDVIPFFNDRPKGSFCVGIDAHPALYAWAQGYPGFQGMNLEPNPLVSPLSHIGGGQHGLESEWNEGPDIYFPDGNATIARLLVRAMIPNALPGTSLDDSMMSRLAYDRLDRSSSNVRIRLNSMVVGARHLGDPDASSGVEITYVRNGKAEKVQAGHCVMACYNGVVPHLVPEMSDTQKTALMYGAKMPLVYTNVLIKQWTAFTKLGISGITAPGMYHTGATLGRSVQFGDYQPSSSPDQPMILRMAREPCAPGHSKREQHRLGREDLLATSFETFERKIRDQLGRMLEGGGFDPARDIEAITVNRWPHGYAYSYNTLDDPIEWAMYDSDDRPCVIGRQRFGRISIANSDAAASTHTDSAIDEAHRAVREQLAVQSRARK</sequence>
<protein>
    <recommendedName>
        <fullName evidence="2">Amine oxidase domain-containing protein</fullName>
    </recommendedName>
</protein>
<evidence type="ECO:0008006" key="2">
    <source>
        <dbReference type="Google" id="ProtNLM"/>
    </source>
</evidence>
<accession>A0A381P8Y1</accession>
<dbReference type="AlphaFoldDB" id="A0A381P8Y1"/>
<name>A0A381P8Y1_9ZZZZ</name>
<gene>
    <name evidence="1" type="ORF">METZ01_LOCUS16224</name>
</gene>